<dbReference type="Proteomes" id="UP000887579">
    <property type="component" value="Unplaced"/>
</dbReference>
<protein>
    <submittedName>
        <fullName evidence="2">G domain-containing protein</fullName>
    </submittedName>
</protein>
<proteinExistence type="predicted"/>
<accession>A0AC34G330</accession>
<sequence>MPREPMNVLLIGQTGAGKSTFINSIANYLTYETLKDAIKENSPVVPIPTTFNVLDKNDEYVEFTVGVPDKDEGKSSSQSRTKKPKVYSFECNGEVLNFVDTPGIGDCEGVEKDDENTRMILTALTAFPKLHGICILLKSPDSKLTEYCKYCLTEMLMYIHNDAIKNIVFVFTHTGFYSYKPGAARLMLKDYLNYLKDKKPGLQLTEKFFCIESEAFLHQCLYNKNPEYCEKRLSVVEESWDHSRKTAFEILRYFKNLEPHTVKDSITVNEARALILVLIPTLGTTTRRNQCDMSYYTLNRDDVIHKIRTTQKIPANEIINIDIPYPRTVCTSQNCIGFNDKKGTTYYKTVCHGHCYLEGIPIASFPEEGLKECQAMNKSFNCTTCKCSYKMHMHIKYEQQIGTNNSFLFTVAAAIVGSISGLFFGKSEEKFYKTKREAEEELKEHEKNLTFEQEKITDALSTFAAFLKSCAIWTYNEDIESQLQMQIRSEKRSAEETKNNDVVNRLEAVYKSYVEKHQLLNSILEKTKCNSNISTDVIANLKKELFDLPENGAIIKESFKKSFDISSNNKTGTSFF</sequence>
<evidence type="ECO:0000313" key="1">
    <source>
        <dbReference type="Proteomes" id="UP000887579"/>
    </source>
</evidence>
<reference evidence="2" key="1">
    <citation type="submission" date="2022-11" db="UniProtKB">
        <authorList>
            <consortium name="WormBaseParasite"/>
        </authorList>
    </citation>
    <scope>IDENTIFICATION</scope>
</reference>
<name>A0AC34G330_9BILA</name>
<dbReference type="WBParaSite" id="ES5_v2.g24093.t1">
    <property type="protein sequence ID" value="ES5_v2.g24093.t1"/>
    <property type="gene ID" value="ES5_v2.g24093"/>
</dbReference>
<evidence type="ECO:0000313" key="2">
    <source>
        <dbReference type="WBParaSite" id="ES5_v2.g24093.t1"/>
    </source>
</evidence>
<organism evidence="1 2">
    <name type="scientific">Panagrolaimus sp. ES5</name>
    <dbReference type="NCBI Taxonomy" id="591445"/>
    <lineage>
        <taxon>Eukaryota</taxon>
        <taxon>Metazoa</taxon>
        <taxon>Ecdysozoa</taxon>
        <taxon>Nematoda</taxon>
        <taxon>Chromadorea</taxon>
        <taxon>Rhabditida</taxon>
        <taxon>Tylenchina</taxon>
        <taxon>Panagrolaimomorpha</taxon>
        <taxon>Panagrolaimoidea</taxon>
        <taxon>Panagrolaimidae</taxon>
        <taxon>Panagrolaimus</taxon>
    </lineage>
</organism>